<keyword evidence="3" id="KW-1185">Reference proteome</keyword>
<proteinExistence type="predicted"/>
<dbReference type="EnsemblMetazoa" id="OVOC6431.1">
    <property type="protein sequence ID" value="OVOC6431.1"/>
    <property type="gene ID" value="WBGene00243240"/>
</dbReference>
<feature type="chain" id="PRO_5014295898" description="Chondroitin proteoglycan 4 domain-containing protein" evidence="1">
    <location>
        <begin position="24"/>
        <end position="305"/>
    </location>
</feature>
<feature type="signal peptide" evidence="1">
    <location>
        <begin position="1"/>
        <end position="23"/>
    </location>
</feature>
<dbReference type="EnsemblMetazoa" id="OVOC6431.2">
    <property type="protein sequence ID" value="OVOC6431.2"/>
    <property type="gene ID" value="WBGene00243240"/>
</dbReference>
<dbReference type="Proteomes" id="UP000024404">
    <property type="component" value="Unassembled WGS sequence"/>
</dbReference>
<dbReference type="PANTHER" id="PTHR36944:SF1">
    <property type="entry name" value="CPG4 DOMAIN-CONTAINING PROTEIN"/>
    <property type="match status" value="1"/>
</dbReference>
<protein>
    <recommendedName>
        <fullName evidence="4">Chondroitin proteoglycan 4 domain-containing protein</fullName>
    </recommendedName>
</protein>
<keyword evidence="1" id="KW-0732">Signal</keyword>
<reference evidence="2" key="2">
    <citation type="submission" date="2018-02" db="UniProtKB">
        <authorList>
            <consortium name="EnsemblMetazoa"/>
        </authorList>
    </citation>
    <scope>IDENTIFICATION</scope>
</reference>
<evidence type="ECO:0000256" key="1">
    <source>
        <dbReference type="SAM" id="SignalP"/>
    </source>
</evidence>
<sequence>MMLFTLWLTLIRLLLQYPQNVLSQKPSTYPVTPLSSLNYMDNQETCCGQCSMQLVNDLIESIGRNETTNLLNLNYNSFLFAMSNSTILHHFCKEFHQFEYCCSMCIPSYSREILMRYSQIIDHICIYNFKDIKENFGCLARLDSQIRQFCMRTCTRNQEAFHSIARNFRHFILNSDATILENYLNESCEYVLCSLHCDFPIIAHDCGYEIVEKVISLTRKSFKSMEKMSLDTAVISRWPQACVEVITYKIPERNLTDMQQINSSITIPPYQIKQKSNGQQSHKLIKLLPSLSYLLVIYFIEIKMK</sequence>
<dbReference type="OMA" id="HYCVYNF"/>
<dbReference type="EMBL" id="CMVM020000172">
    <property type="status" value="NOT_ANNOTATED_CDS"/>
    <property type="molecule type" value="Genomic_DNA"/>
</dbReference>
<evidence type="ECO:0000313" key="2">
    <source>
        <dbReference type="EnsemblMetazoa" id="OVOC6431.1"/>
    </source>
</evidence>
<dbReference type="PANTHER" id="PTHR36944">
    <property type="entry name" value="PROTEIN CBG02791-RELATED"/>
    <property type="match status" value="1"/>
</dbReference>
<organism evidence="2 3">
    <name type="scientific">Onchocerca volvulus</name>
    <dbReference type="NCBI Taxonomy" id="6282"/>
    <lineage>
        <taxon>Eukaryota</taxon>
        <taxon>Metazoa</taxon>
        <taxon>Ecdysozoa</taxon>
        <taxon>Nematoda</taxon>
        <taxon>Chromadorea</taxon>
        <taxon>Rhabditida</taxon>
        <taxon>Spirurina</taxon>
        <taxon>Spiruromorpha</taxon>
        <taxon>Filarioidea</taxon>
        <taxon>Onchocercidae</taxon>
        <taxon>Onchocerca</taxon>
    </lineage>
</organism>
<dbReference type="AlphaFoldDB" id="A0A2K6W938"/>
<evidence type="ECO:0000313" key="3">
    <source>
        <dbReference type="Proteomes" id="UP000024404"/>
    </source>
</evidence>
<accession>A0A2K6W938</accession>
<evidence type="ECO:0008006" key="4">
    <source>
        <dbReference type="Google" id="ProtNLM"/>
    </source>
</evidence>
<reference evidence="3" key="1">
    <citation type="submission" date="2013-10" db="EMBL/GenBank/DDBJ databases">
        <title>Genome sequencing of Onchocerca volvulus.</title>
        <authorList>
            <person name="Cotton J."/>
            <person name="Tsai J."/>
            <person name="Stanley E."/>
            <person name="Tracey A."/>
            <person name="Holroyd N."/>
            <person name="Lustigman S."/>
            <person name="Berriman M."/>
        </authorList>
    </citation>
    <scope>NUCLEOTIDE SEQUENCE</scope>
</reference>
<name>A0A2K6W938_ONCVO</name>